<evidence type="ECO:0000313" key="1">
    <source>
        <dbReference type="EnsemblPlants" id="MELO3C032189.2.1"/>
    </source>
</evidence>
<accession>A0A9I9ED85</accession>
<reference evidence="1" key="1">
    <citation type="submission" date="2023-03" db="UniProtKB">
        <authorList>
            <consortium name="EnsemblPlants"/>
        </authorList>
    </citation>
    <scope>IDENTIFICATION</scope>
</reference>
<proteinExistence type="predicted"/>
<name>A0A9I9ED85_CUCME</name>
<dbReference type="AlphaFoldDB" id="A0A9I9ED85"/>
<dbReference type="Gramene" id="MELO3C032189.2.1">
    <property type="protein sequence ID" value="MELO3C032189.2.1"/>
    <property type="gene ID" value="MELO3C032189.2"/>
</dbReference>
<organism evidence="1">
    <name type="scientific">Cucumis melo</name>
    <name type="common">Muskmelon</name>
    <dbReference type="NCBI Taxonomy" id="3656"/>
    <lineage>
        <taxon>Eukaryota</taxon>
        <taxon>Viridiplantae</taxon>
        <taxon>Streptophyta</taxon>
        <taxon>Embryophyta</taxon>
        <taxon>Tracheophyta</taxon>
        <taxon>Spermatophyta</taxon>
        <taxon>Magnoliopsida</taxon>
        <taxon>eudicotyledons</taxon>
        <taxon>Gunneridae</taxon>
        <taxon>Pentapetalae</taxon>
        <taxon>rosids</taxon>
        <taxon>fabids</taxon>
        <taxon>Cucurbitales</taxon>
        <taxon>Cucurbitaceae</taxon>
        <taxon>Benincaseae</taxon>
        <taxon>Cucumis</taxon>
    </lineage>
</organism>
<dbReference type="EnsemblPlants" id="MELO3C032189.2.1">
    <property type="protein sequence ID" value="MELO3C032189.2.1"/>
    <property type="gene ID" value="MELO3C032189.2"/>
</dbReference>
<protein>
    <submittedName>
        <fullName evidence="1">Uncharacterized protein</fullName>
    </submittedName>
</protein>
<sequence>MDLSYWFKIDIVVPYVNRLNIISHERGRPPAVSTKTRPSIILTTSLYSLLVVTCTRQNSPVISSIFTTSSQSVSGAQTIMTITT</sequence>